<dbReference type="Gene3D" id="3.40.50.1240">
    <property type="entry name" value="Phosphoglycerate mutase-like"/>
    <property type="match status" value="1"/>
</dbReference>
<sequence length="145" mass="16465">MGDERETVQIHFGNQQQNDAGKARAFSIGKQFKDNLSVPIHRVIVSPFLRCVQTASQIVSALCTVDDNPNYMDIDNEVKVTIEYGLCEVFNRRNLARAPKHGKNVGFNVSEMGQWKQWNLYATSCQIGKSDLNLQSLDMQRLFAR</sequence>
<proteinExistence type="predicted"/>
<organism evidence="1 2">
    <name type="scientific">Coptis chinensis</name>
    <dbReference type="NCBI Taxonomy" id="261450"/>
    <lineage>
        <taxon>Eukaryota</taxon>
        <taxon>Viridiplantae</taxon>
        <taxon>Streptophyta</taxon>
        <taxon>Embryophyta</taxon>
        <taxon>Tracheophyta</taxon>
        <taxon>Spermatophyta</taxon>
        <taxon>Magnoliopsida</taxon>
        <taxon>Ranunculales</taxon>
        <taxon>Ranunculaceae</taxon>
        <taxon>Coptidoideae</taxon>
        <taxon>Coptis</taxon>
    </lineage>
</organism>
<reference evidence="1 2" key="1">
    <citation type="submission" date="2020-10" db="EMBL/GenBank/DDBJ databases">
        <title>The Coptis chinensis genome and diversification of protoberbering-type alkaloids.</title>
        <authorList>
            <person name="Wang B."/>
            <person name="Shu S."/>
            <person name="Song C."/>
            <person name="Liu Y."/>
        </authorList>
    </citation>
    <scope>NUCLEOTIDE SEQUENCE [LARGE SCALE GENOMIC DNA]</scope>
    <source>
        <strain evidence="1">HL-2020</strain>
        <tissue evidence="1">Leaf</tissue>
    </source>
</reference>
<evidence type="ECO:0000313" key="2">
    <source>
        <dbReference type="Proteomes" id="UP000631114"/>
    </source>
</evidence>
<dbReference type="Proteomes" id="UP000631114">
    <property type="component" value="Unassembled WGS sequence"/>
</dbReference>
<dbReference type="SUPFAM" id="SSF53254">
    <property type="entry name" value="Phosphoglycerate mutase-like"/>
    <property type="match status" value="1"/>
</dbReference>
<gene>
    <name evidence="1" type="ORF">IFM89_032743</name>
</gene>
<dbReference type="InterPro" id="IPR029033">
    <property type="entry name" value="His_PPase_superfam"/>
</dbReference>
<dbReference type="AlphaFoldDB" id="A0A835HGD4"/>
<dbReference type="CDD" id="cd07040">
    <property type="entry name" value="HP"/>
    <property type="match status" value="1"/>
</dbReference>
<dbReference type="EMBL" id="JADFTS010000007">
    <property type="protein sequence ID" value="KAF9598889.1"/>
    <property type="molecule type" value="Genomic_DNA"/>
</dbReference>
<accession>A0A835HGD4</accession>
<keyword evidence="2" id="KW-1185">Reference proteome</keyword>
<dbReference type="PANTHER" id="PTHR16469:SF27">
    <property type="entry name" value="UBIQUITIN-ASSOCIATED AND SH3 DOMAIN-CONTAINING BA-RELATED"/>
    <property type="match status" value="1"/>
</dbReference>
<dbReference type="PANTHER" id="PTHR16469">
    <property type="entry name" value="UBIQUITIN-ASSOCIATED AND SH3 DOMAIN-CONTAINING BA-RELATED"/>
    <property type="match status" value="1"/>
</dbReference>
<name>A0A835HGD4_9MAGN</name>
<evidence type="ECO:0000313" key="1">
    <source>
        <dbReference type="EMBL" id="KAF9598889.1"/>
    </source>
</evidence>
<dbReference type="InterPro" id="IPR051710">
    <property type="entry name" value="Phosphatase_SH3-domain"/>
</dbReference>
<comment type="caution">
    <text evidence="1">The sequence shown here is derived from an EMBL/GenBank/DDBJ whole genome shotgun (WGS) entry which is preliminary data.</text>
</comment>
<dbReference type="OrthoDB" id="414418at2759"/>
<protein>
    <submittedName>
        <fullName evidence="1">Uncharacterized protein</fullName>
    </submittedName>
</protein>